<organism evidence="1">
    <name type="scientific">Anguilla anguilla</name>
    <name type="common">European freshwater eel</name>
    <name type="synonym">Muraena anguilla</name>
    <dbReference type="NCBI Taxonomy" id="7936"/>
    <lineage>
        <taxon>Eukaryota</taxon>
        <taxon>Metazoa</taxon>
        <taxon>Chordata</taxon>
        <taxon>Craniata</taxon>
        <taxon>Vertebrata</taxon>
        <taxon>Euteleostomi</taxon>
        <taxon>Actinopterygii</taxon>
        <taxon>Neopterygii</taxon>
        <taxon>Teleostei</taxon>
        <taxon>Anguilliformes</taxon>
        <taxon>Anguillidae</taxon>
        <taxon>Anguilla</taxon>
    </lineage>
</organism>
<evidence type="ECO:0000313" key="1">
    <source>
        <dbReference type="EMBL" id="JAH05049.1"/>
    </source>
</evidence>
<sequence>MHSLICSMLECETCLQLRRRKAQIVISSPGVEQAEFSL</sequence>
<proteinExistence type="predicted"/>
<accession>A0A0E9PKL4</accession>
<reference evidence="1" key="2">
    <citation type="journal article" date="2015" name="Fish Shellfish Immunol.">
        <title>Early steps in the European eel (Anguilla anguilla)-Vibrio vulnificus interaction in the gills: Role of the RtxA13 toxin.</title>
        <authorList>
            <person name="Callol A."/>
            <person name="Pajuelo D."/>
            <person name="Ebbesson L."/>
            <person name="Teles M."/>
            <person name="MacKenzie S."/>
            <person name="Amaro C."/>
        </authorList>
    </citation>
    <scope>NUCLEOTIDE SEQUENCE</scope>
</reference>
<reference evidence="1" key="1">
    <citation type="submission" date="2014-11" db="EMBL/GenBank/DDBJ databases">
        <authorList>
            <person name="Amaro Gonzalez C."/>
        </authorList>
    </citation>
    <scope>NUCLEOTIDE SEQUENCE</scope>
</reference>
<protein>
    <submittedName>
        <fullName evidence="1">Uncharacterized protein</fullName>
    </submittedName>
</protein>
<dbReference type="AlphaFoldDB" id="A0A0E9PKL4"/>
<name>A0A0E9PKL4_ANGAN</name>
<dbReference type="EMBL" id="GBXM01103528">
    <property type="protein sequence ID" value="JAH05049.1"/>
    <property type="molecule type" value="Transcribed_RNA"/>
</dbReference>